<proteinExistence type="predicted"/>
<dbReference type="RefSeq" id="XP_009494525.1">
    <property type="nucleotide sequence ID" value="XM_009496250.1"/>
</dbReference>
<evidence type="ECO:0000313" key="3">
    <source>
        <dbReference type="Proteomes" id="UP000030693"/>
    </source>
</evidence>
<dbReference type="STRING" id="691883.A0A058ZD87"/>
<feature type="region of interest" description="Disordered" evidence="1">
    <location>
        <begin position="194"/>
        <end position="366"/>
    </location>
</feature>
<gene>
    <name evidence="2" type="ORF">H696_02350</name>
</gene>
<evidence type="ECO:0000313" key="2">
    <source>
        <dbReference type="EMBL" id="KCV71402.1"/>
    </source>
</evidence>
<dbReference type="GeneID" id="20527075"/>
<feature type="compositionally biased region" description="Pro residues" evidence="1">
    <location>
        <begin position="356"/>
        <end position="366"/>
    </location>
</feature>
<feature type="compositionally biased region" description="Pro residues" evidence="1">
    <location>
        <begin position="303"/>
        <end position="325"/>
    </location>
</feature>
<sequence length="366" mass="38249">MRDIRCKVIVLKIVHTDPGRSQQNFPEHRKYFIMTIADRTSRIEARVYSPLGLQIRPGDILSITDGITTLFTRREGRCLCLSFGRNGGFSCVGQYQMVFNEQFDMTSQLQWLNDESLDHMSRERLERHRTQVLGLPPLPAHDLLAVSAPSDGPPGSVPGIGLSIPPSSSVPGIGLTAPGSGMGFALAGGHAPAPGSGNAGAPPAPGSFLPPPGAGRHSLALAPGGISLEQLPPPPGGSSFHHTHHLPPPPAPGPGPGPGGPPFHHPHHHSAPHHLAAPPGGPPSHHHHHPHHHPHHPHHLHHGPPPPPPPPPHHFPPHHGAPPPGGRDRGGLPPPAGGHFAAPPFHAGPPGGGGPSGPPPPKKSRQ</sequence>
<evidence type="ECO:0000256" key="1">
    <source>
        <dbReference type="SAM" id="MobiDB-lite"/>
    </source>
</evidence>
<feature type="compositionally biased region" description="Pro residues" evidence="1">
    <location>
        <begin position="202"/>
        <end position="213"/>
    </location>
</feature>
<reference evidence="2" key="1">
    <citation type="submission" date="2013-04" db="EMBL/GenBank/DDBJ databases">
        <title>The Genome Sequence of Fonticula alba ATCC 38817.</title>
        <authorList>
            <consortium name="The Broad Institute Genomics Platform"/>
            <person name="Russ C."/>
            <person name="Cuomo C."/>
            <person name="Burger G."/>
            <person name="Gray M.W."/>
            <person name="Holland P.W.H."/>
            <person name="King N."/>
            <person name="Lang F.B.F."/>
            <person name="Roger A.J."/>
            <person name="Ruiz-Trillo I."/>
            <person name="Brown M."/>
            <person name="Walker B."/>
            <person name="Young S."/>
            <person name="Zeng Q."/>
            <person name="Gargeya S."/>
            <person name="Fitzgerald M."/>
            <person name="Haas B."/>
            <person name="Abouelleil A."/>
            <person name="Allen A.W."/>
            <person name="Alvarado L."/>
            <person name="Arachchi H.M."/>
            <person name="Berlin A.M."/>
            <person name="Chapman S.B."/>
            <person name="Gainer-Dewar J."/>
            <person name="Goldberg J."/>
            <person name="Griggs A."/>
            <person name="Gujja S."/>
            <person name="Hansen M."/>
            <person name="Howarth C."/>
            <person name="Imamovic A."/>
            <person name="Ireland A."/>
            <person name="Larimer J."/>
            <person name="McCowan C."/>
            <person name="Murphy C."/>
            <person name="Pearson M."/>
            <person name="Poon T.W."/>
            <person name="Priest M."/>
            <person name="Roberts A."/>
            <person name="Saif S."/>
            <person name="Shea T."/>
            <person name="Sisk P."/>
            <person name="Sykes S."/>
            <person name="Wortman J."/>
            <person name="Nusbaum C."/>
            <person name="Birren B."/>
        </authorList>
    </citation>
    <scope>NUCLEOTIDE SEQUENCE [LARGE SCALE GENOMIC DNA]</scope>
    <source>
        <strain evidence="2">ATCC 38817</strain>
    </source>
</reference>
<dbReference type="EMBL" id="KB932203">
    <property type="protein sequence ID" value="KCV71402.1"/>
    <property type="molecule type" value="Genomic_DNA"/>
</dbReference>
<dbReference type="Gene3D" id="2.40.50.140">
    <property type="entry name" value="Nucleic acid-binding proteins"/>
    <property type="match status" value="1"/>
</dbReference>
<dbReference type="SUPFAM" id="SSF50249">
    <property type="entry name" value="Nucleic acid-binding proteins"/>
    <property type="match status" value="1"/>
</dbReference>
<feature type="compositionally biased region" description="Pro residues" evidence="1">
    <location>
        <begin position="246"/>
        <end position="263"/>
    </location>
</feature>
<name>A0A058ZD87_FONAL</name>
<dbReference type="InterPro" id="IPR012340">
    <property type="entry name" value="NA-bd_OB-fold"/>
</dbReference>
<dbReference type="Proteomes" id="UP000030693">
    <property type="component" value="Unassembled WGS sequence"/>
</dbReference>
<protein>
    <submittedName>
        <fullName evidence="2">Uncharacterized protein</fullName>
    </submittedName>
</protein>
<organism evidence="2">
    <name type="scientific">Fonticula alba</name>
    <name type="common">Slime mold</name>
    <dbReference type="NCBI Taxonomy" id="691883"/>
    <lineage>
        <taxon>Eukaryota</taxon>
        <taxon>Rotosphaerida</taxon>
        <taxon>Fonticulaceae</taxon>
        <taxon>Fonticula</taxon>
    </lineage>
</organism>
<dbReference type="AlphaFoldDB" id="A0A058ZD87"/>
<accession>A0A058ZD87</accession>
<keyword evidence="3" id="KW-1185">Reference proteome</keyword>
<dbReference type="OrthoDB" id="295715at2759"/>
<feature type="compositionally biased region" description="Basic residues" evidence="1">
    <location>
        <begin position="284"/>
        <end position="302"/>
    </location>
</feature>
<dbReference type="OMA" id="KWRKIRI"/>